<dbReference type="InterPro" id="IPR030395">
    <property type="entry name" value="GP_PDE_dom"/>
</dbReference>
<feature type="domain" description="GP-PDE" evidence="1">
    <location>
        <begin position="1"/>
        <end position="238"/>
    </location>
</feature>
<dbReference type="PANTHER" id="PTHR46211:SF1">
    <property type="entry name" value="GLYCEROPHOSPHODIESTER PHOSPHODIESTERASE, CYTOPLASMIC"/>
    <property type="match status" value="1"/>
</dbReference>
<comment type="caution">
    <text evidence="2">The sequence shown here is derived from an EMBL/GenBank/DDBJ whole genome shotgun (WGS) entry which is preliminary data.</text>
</comment>
<protein>
    <submittedName>
        <fullName evidence="2">Glycerophosphodiester phosphodiesterase</fullName>
    </submittedName>
</protein>
<keyword evidence="3" id="KW-1185">Reference proteome</keyword>
<organism evidence="2 3">
    <name type="scientific">Paenibacillus spiritus</name>
    <dbReference type="NCBI Taxonomy" id="2496557"/>
    <lineage>
        <taxon>Bacteria</taxon>
        <taxon>Bacillati</taxon>
        <taxon>Bacillota</taxon>
        <taxon>Bacilli</taxon>
        <taxon>Bacillales</taxon>
        <taxon>Paenibacillaceae</taxon>
        <taxon>Paenibacillus</taxon>
    </lineage>
</organism>
<proteinExistence type="predicted"/>
<dbReference type="SUPFAM" id="SSF51695">
    <property type="entry name" value="PLC-like phosphodiesterases"/>
    <property type="match status" value="1"/>
</dbReference>
<reference evidence="2 3" key="1">
    <citation type="submission" date="2019-09" db="EMBL/GenBank/DDBJ databases">
        <title>Bacillus ochoae sp. nov., Paenibacillus whitsoniae sp. nov., Paenibacillus spiritus sp. nov. Isolated from the Mars Exploration Rover during spacecraft assembly.</title>
        <authorList>
            <person name="Seuylemezian A."/>
            <person name="Vaishampayan P."/>
        </authorList>
    </citation>
    <scope>NUCLEOTIDE SEQUENCE [LARGE SCALE GENOMIC DNA]</scope>
    <source>
        <strain evidence="2 3">MER_111</strain>
    </source>
</reference>
<dbReference type="Proteomes" id="UP000367750">
    <property type="component" value="Unassembled WGS sequence"/>
</dbReference>
<accession>A0A5J5GAH6</accession>
<evidence type="ECO:0000259" key="1">
    <source>
        <dbReference type="PROSITE" id="PS51704"/>
    </source>
</evidence>
<dbReference type="GO" id="GO:0006629">
    <property type="term" value="P:lipid metabolic process"/>
    <property type="evidence" value="ECO:0007669"/>
    <property type="project" value="InterPro"/>
</dbReference>
<dbReference type="GO" id="GO:0008081">
    <property type="term" value="F:phosphoric diester hydrolase activity"/>
    <property type="evidence" value="ECO:0007669"/>
    <property type="project" value="InterPro"/>
</dbReference>
<dbReference type="AlphaFoldDB" id="A0A5J5GAH6"/>
<name>A0A5J5GAH6_9BACL</name>
<evidence type="ECO:0000313" key="2">
    <source>
        <dbReference type="EMBL" id="KAA9005038.1"/>
    </source>
</evidence>
<dbReference type="CDD" id="cd08563">
    <property type="entry name" value="GDPD_TtGDE_like"/>
    <property type="match status" value="1"/>
</dbReference>
<dbReference type="OrthoDB" id="384721at2"/>
<dbReference type="PROSITE" id="PS51704">
    <property type="entry name" value="GP_PDE"/>
    <property type="match status" value="1"/>
</dbReference>
<dbReference type="Pfam" id="PF03009">
    <property type="entry name" value="GDPD"/>
    <property type="match status" value="1"/>
</dbReference>
<sequence length="243" mass="27463">MKIWGHRGAYSSAPENTLEGFQRAVEMGADGVELDIQLTKDKEIVVIHDETVDRTSNGHGWVKDMTLAEIKKLNFNKSGRSKPLFMEVPTLSEVLELLEPTGLTLNIELKTGLIYYEGIEELALKQVQKQGMAERIVWSSFNHYSIQQVKRLNPSSRTALLCGGEILVTAEQCEKVGAEALHPYVAMLRHPLLAEDCRRRGVLLRPWTVTHEDDLKLAMELDVDAVMVNRIDWAKEISVLLRD</sequence>
<evidence type="ECO:0000313" key="3">
    <source>
        <dbReference type="Proteomes" id="UP000367750"/>
    </source>
</evidence>
<dbReference type="Gene3D" id="3.20.20.190">
    <property type="entry name" value="Phosphatidylinositol (PI) phosphodiesterase"/>
    <property type="match status" value="1"/>
</dbReference>
<gene>
    <name evidence="2" type="ORF">F4V43_09045</name>
</gene>
<dbReference type="EMBL" id="VYKK01000011">
    <property type="protein sequence ID" value="KAA9005038.1"/>
    <property type="molecule type" value="Genomic_DNA"/>
</dbReference>
<dbReference type="PANTHER" id="PTHR46211">
    <property type="entry name" value="GLYCEROPHOSPHORYL DIESTER PHOSPHODIESTERASE"/>
    <property type="match status" value="1"/>
</dbReference>
<dbReference type="InterPro" id="IPR017946">
    <property type="entry name" value="PLC-like_Pdiesterase_TIM-brl"/>
</dbReference>